<dbReference type="Gene3D" id="3.30.830.10">
    <property type="entry name" value="Metalloenzyme, LuxS/M16 peptidase-like"/>
    <property type="match status" value="4"/>
</dbReference>
<dbReference type="PANTHER" id="PTHR11851">
    <property type="entry name" value="METALLOPROTEASE"/>
    <property type="match status" value="1"/>
</dbReference>
<keyword evidence="4" id="KW-0732">Signal</keyword>
<dbReference type="InterPro" id="IPR011765">
    <property type="entry name" value="Pept_M16_N"/>
</dbReference>
<dbReference type="GO" id="GO:0004222">
    <property type="term" value="F:metalloendopeptidase activity"/>
    <property type="evidence" value="ECO:0007669"/>
    <property type="project" value="InterPro"/>
</dbReference>
<dbReference type="GO" id="GO:0046872">
    <property type="term" value="F:metal ion binding"/>
    <property type="evidence" value="ECO:0007669"/>
    <property type="project" value="InterPro"/>
</dbReference>
<dbReference type="SUPFAM" id="SSF63411">
    <property type="entry name" value="LuxS/MPP-like metallohydrolase"/>
    <property type="match status" value="4"/>
</dbReference>
<dbReference type="GO" id="GO:0006508">
    <property type="term" value="P:proteolysis"/>
    <property type="evidence" value="ECO:0007669"/>
    <property type="project" value="UniProtKB-KW"/>
</dbReference>
<feature type="domain" description="Peptidase M16 C-terminal" evidence="6">
    <location>
        <begin position="221"/>
        <end position="396"/>
    </location>
</feature>
<organism evidence="7 8">
    <name type="scientific">Niveibacterium umoris</name>
    <dbReference type="NCBI Taxonomy" id="1193620"/>
    <lineage>
        <taxon>Bacteria</taxon>
        <taxon>Pseudomonadati</taxon>
        <taxon>Pseudomonadota</taxon>
        <taxon>Betaproteobacteria</taxon>
        <taxon>Rhodocyclales</taxon>
        <taxon>Rhodocyclaceae</taxon>
        <taxon>Niveibacterium</taxon>
    </lineage>
</organism>
<evidence type="ECO:0000256" key="2">
    <source>
        <dbReference type="ARBA" id="ARBA00007261"/>
    </source>
</evidence>
<dbReference type="RefSeq" id="WP_242533064.1">
    <property type="nucleotide sequence ID" value="NZ_BAABLE010000011.1"/>
</dbReference>
<evidence type="ECO:0000259" key="6">
    <source>
        <dbReference type="Pfam" id="PF05193"/>
    </source>
</evidence>
<dbReference type="Pfam" id="PF05193">
    <property type="entry name" value="Peptidase_M16_C"/>
    <property type="match status" value="2"/>
</dbReference>
<keyword evidence="8" id="KW-1185">Reference proteome</keyword>
<dbReference type="PANTHER" id="PTHR11851:SF49">
    <property type="entry name" value="MITOCHONDRIAL-PROCESSING PEPTIDASE SUBUNIT ALPHA"/>
    <property type="match status" value="1"/>
</dbReference>
<dbReference type="PROSITE" id="PS00143">
    <property type="entry name" value="INSULINASE"/>
    <property type="match status" value="1"/>
</dbReference>
<evidence type="ECO:0000259" key="5">
    <source>
        <dbReference type="Pfam" id="PF00675"/>
    </source>
</evidence>
<feature type="signal peptide" evidence="4">
    <location>
        <begin position="1"/>
        <end position="24"/>
    </location>
</feature>
<evidence type="ECO:0000313" key="8">
    <source>
        <dbReference type="Proteomes" id="UP000561045"/>
    </source>
</evidence>
<proteinExistence type="inferred from homology"/>
<name>A0A840BPR7_9RHOO</name>
<dbReference type="EC" id="3.4.24.-" evidence="7"/>
<dbReference type="Proteomes" id="UP000561045">
    <property type="component" value="Unassembled WGS sequence"/>
</dbReference>
<dbReference type="InterPro" id="IPR007863">
    <property type="entry name" value="Peptidase_M16_C"/>
</dbReference>
<feature type="domain" description="Peptidase M16 N-terminal" evidence="5">
    <location>
        <begin position="63"/>
        <end position="211"/>
    </location>
</feature>
<keyword evidence="7" id="KW-0378">Hydrolase</keyword>
<dbReference type="Pfam" id="PF00675">
    <property type="entry name" value="Peptidase_M16"/>
    <property type="match status" value="1"/>
</dbReference>
<evidence type="ECO:0000256" key="3">
    <source>
        <dbReference type="RuleBase" id="RU004447"/>
    </source>
</evidence>
<feature type="chain" id="PRO_5032402696" evidence="4">
    <location>
        <begin position="25"/>
        <end position="932"/>
    </location>
</feature>
<evidence type="ECO:0000313" key="7">
    <source>
        <dbReference type="EMBL" id="MBB4012427.1"/>
    </source>
</evidence>
<feature type="domain" description="Peptidase M16 C-terminal" evidence="6">
    <location>
        <begin position="676"/>
        <end position="857"/>
    </location>
</feature>
<comment type="caution">
    <text evidence="7">The sequence shown here is derived from an EMBL/GenBank/DDBJ whole genome shotgun (WGS) entry which is preliminary data.</text>
</comment>
<comment type="similarity">
    <text evidence="2 3">Belongs to the peptidase M16 family.</text>
</comment>
<evidence type="ECO:0000256" key="1">
    <source>
        <dbReference type="ARBA" id="ARBA00001947"/>
    </source>
</evidence>
<dbReference type="InterPro" id="IPR050361">
    <property type="entry name" value="MPP/UQCRC_Complex"/>
</dbReference>
<dbReference type="InterPro" id="IPR001431">
    <property type="entry name" value="Pept_M16_Zn_BS"/>
</dbReference>
<dbReference type="AlphaFoldDB" id="A0A840BPR7"/>
<dbReference type="EMBL" id="JACIET010000001">
    <property type="protein sequence ID" value="MBB4012427.1"/>
    <property type="molecule type" value="Genomic_DNA"/>
</dbReference>
<gene>
    <name evidence="7" type="ORF">GGR36_001735</name>
</gene>
<protein>
    <submittedName>
        <fullName evidence="7">Zinc protease</fullName>
        <ecNumber evidence="7">3.4.24.-</ecNumber>
    </submittedName>
</protein>
<keyword evidence="7" id="KW-0645">Protease</keyword>
<dbReference type="InterPro" id="IPR011249">
    <property type="entry name" value="Metalloenz_LuxS/M16"/>
</dbReference>
<accession>A0A840BPR7</accession>
<reference evidence="7 8" key="1">
    <citation type="submission" date="2020-08" db="EMBL/GenBank/DDBJ databases">
        <title>Genomic Encyclopedia of Type Strains, Phase IV (KMG-IV): sequencing the most valuable type-strain genomes for metagenomic binning, comparative biology and taxonomic classification.</title>
        <authorList>
            <person name="Goeker M."/>
        </authorList>
    </citation>
    <scope>NUCLEOTIDE SEQUENCE [LARGE SCALE GENOMIC DNA]</scope>
    <source>
        <strain evidence="7 8">DSM 106739</strain>
    </source>
</reference>
<sequence length="932" mass="102136">MPLNLMRSLAFALCAGLMVGSLWAAAPADTASTQAITVAASESLARVAAVEGITEYRLANGLRVLLAPDESKPTTTVNITYLVGSRYEHYGETGMAHLLEHLMFKGSKGFPGNTIDAEFKRRGMQMNGTTWFDRTNYYETFSASDDNLDWALRMEADRMVNSFIAKEDLDSEMTVVRNEMESGENDPSQILWEKMAAAAYQWHSYGKSTIGARSDVEGVRIENLQAFYRRYYQPDNAVLTIAGKFDAARTLQTVVDTFGRIARPQRALVPTWTREPAQDGAREVTLSRVGDIQMIGALYHVPAGAHPDTAALSVLSFILGDAPSGRLHKALVEGHKAASVSAWNFELAEPGYMTFFAQLTKQQSRDEARKVLLDVVEGLARKPVTAAEVERARTALLNGFEKTMNDPEHFGVALSEAIALGDWRLFFLGRDRIEQVSLADVQRVAQTYFKASNRTFGLFVPTDKPVRVEVPATPDLGVTLTGYVGKAAQQSGEAFDPAPDAIEARVSRSVLPNGAKLALLPKRNRGQTVNGRIVLGMGTAESLKGLETVADFTAEMLSRGSVGRSRQQIADALEGLKAQLAISAQDGNAVVIDFETRRDKLASFLGLLEGILRRPVFSANELRQLQTETIAALEAGRREPQAMATRAMGRYENPWPKGDVRYIGTLDEEIADTRAVTPAALKQFHARFYGANHARIALVGDFDAPAAAEQLSRLFGHWSSAQAFARVPHPYRERTPTEIRLNAPEKANAFLMSGASIPLRDDAEDFPAAVLATQILGGGSGLKSRLADRLRQKEGLSYGVGAMLQSSPHEANAGLVMYAIYAPQYLDRVRSAMDEEFALFVREGVSEAELQEARAGLMQERRLARTRDAGLAGLLALQLDLGRTMDFERLREAQLESVTLEQINRVIRHYFDAGRLVKVVAGDFAPPSTTAK</sequence>
<evidence type="ECO:0000256" key="4">
    <source>
        <dbReference type="SAM" id="SignalP"/>
    </source>
</evidence>
<comment type="cofactor">
    <cofactor evidence="1">
        <name>Zn(2+)</name>
        <dbReference type="ChEBI" id="CHEBI:29105"/>
    </cofactor>
</comment>